<accession>A0AA40AYW0</accession>
<protein>
    <submittedName>
        <fullName evidence="1">Uncharacterized protein</fullName>
    </submittedName>
</protein>
<evidence type="ECO:0000313" key="2">
    <source>
        <dbReference type="Proteomes" id="UP001172102"/>
    </source>
</evidence>
<dbReference type="EMBL" id="JAUKUA010000002">
    <property type="protein sequence ID" value="KAK0724510.1"/>
    <property type="molecule type" value="Genomic_DNA"/>
</dbReference>
<proteinExistence type="predicted"/>
<evidence type="ECO:0000313" key="1">
    <source>
        <dbReference type="EMBL" id="KAK0724510.1"/>
    </source>
</evidence>
<organism evidence="1 2">
    <name type="scientific">Lasiosphaeris hirsuta</name>
    <dbReference type="NCBI Taxonomy" id="260670"/>
    <lineage>
        <taxon>Eukaryota</taxon>
        <taxon>Fungi</taxon>
        <taxon>Dikarya</taxon>
        <taxon>Ascomycota</taxon>
        <taxon>Pezizomycotina</taxon>
        <taxon>Sordariomycetes</taxon>
        <taxon>Sordariomycetidae</taxon>
        <taxon>Sordariales</taxon>
        <taxon>Lasiosphaeriaceae</taxon>
        <taxon>Lasiosphaeris</taxon>
    </lineage>
</organism>
<name>A0AA40AYW0_9PEZI</name>
<comment type="caution">
    <text evidence="1">The sequence shown here is derived from an EMBL/GenBank/DDBJ whole genome shotgun (WGS) entry which is preliminary data.</text>
</comment>
<gene>
    <name evidence="1" type="ORF">B0H67DRAFT_107365</name>
</gene>
<reference evidence="1" key="1">
    <citation type="submission" date="2023-06" db="EMBL/GenBank/DDBJ databases">
        <title>Genome-scale phylogeny and comparative genomics of the fungal order Sordariales.</title>
        <authorList>
            <consortium name="Lawrence Berkeley National Laboratory"/>
            <person name="Hensen N."/>
            <person name="Bonometti L."/>
            <person name="Westerberg I."/>
            <person name="Brannstrom I.O."/>
            <person name="Guillou S."/>
            <person name="Cros-Aarteil S."/>
            <person name="Calhoun S."/>
            <person name="Haridas S."/>
            <person name="Kuo A."/>
            <person name="Mondo S."/>
            <person name="Pangilinan J."/>
            <person name="Riley R."/>
            <person name="Labutti K."/>
            <person name="Andreopoulos B."/>
            <person name="Lipzen A."/>
            <person name="Chen C."/>
            <person name="Yanf M."/>
            <person name="Daum C."/>
            <person name="Ng V."/>
            <person name="Clum A."/>
            <person name="Steindorff A."/>
            <person name="Ohm R."/>
            <person name="Martin F."/>
            <person name="Silar P."/>
            <person name="Natvig D."/>
            <person name="Lalanne C."/>
            <person name="Gautier V."/>
            <person name="Ament-Velasquez S.L."/>
            <person name="Kruys A."/>
            <person name="Hutchinson M.I."/>
            <person name="Powell A.J."/>
            <person name="Barry K."/>
            <person name="Miller A.N."/>
            <person name="Grigoriev I.V."/>
            <person name="Debuchy R."/>
            <person name="Gladieux P."/>
            <person name="Thoren M.H."/>
            <person name="Johannesson H."/>
        </authorList>
    </citation>
    <scope>NUCLEOTIDE SEQUENCE</scope>
    <source>
        <strain evidence="1">SMH4607-1</strain>
    </source>
</reference>
<dbReference type="AlphaFoldDB" id="A0AA40AYW0"/>
<sequence>MNPHNWDLPYPSELITHTPKAMFRRGWWRGIFALGLFSFVNVRIREVSIVSPNKSAVANHQASRSWQSTFQADAQFPRLFCVSVTEWGDKQTLRRRPPSWQDRSDAKTPTGALSYWLERRDRIIGIFCVRTTSAPHRGKERTVSLLSKYARRMYSTMVCTVTRSALQRTTCTFPRGKEPFWKPGVAANSLDAEPLLHSPGQGRNYSLGRSVISDQGRLQPMTWT</sequence>
<dbReference type="Proteomes" id="UP001172102">
    <property type="component" value="Unassembled WGS sequence"/>
</dbReference>
<keyword evidence="2" id="KW-1185">Reference proteome</keyword>